<feature type="compositionally biased region" description="Polar residues" evidence="1">
    <location>
        <begin position="441"/>
        <end position="452"/>
    </location>
</feature>
<reference evidence="2" key="1">
    <citation type="journal article" date="2021" name="IMA Fungus">
        <title>Genomic characterization of three marine fungi, including Emericellopsis atlantica sp. nov. with signatures of a generalist lifestyle and marine biomass degradation.</title>
        <authorList>
            <person name="Hagestad O.C."/>
            <person name="Hou L."/>
            <person name="Andersen J.H."/>
            <person name="Hansen E.H."/>
            <person name="Altermark B."/>
            <person name="Li C."/>
            <person name="Kuhnert E."/>
            <person name="Cox R.J."/>
            <person name="Crous P.W."/>
            <person name="Spatafora J.W."/>
            <person name="Lail K."/>
            <person name="Amirebrahimi M."/>
            <person name="Lipzen A."/>
            <person name="Pangilinan J."/>
            <person name="Andreopoulos W."/>
            <person name="Hayes R.D."/>
            <person name="Ng V."/>
            <person name="Grigoriev I.V."/>
            <person name="Jackson S.A."/>
            <person name="Sutton T.D.S."/>
            <person name="Dobson A.D.W."/>
            <person name="Rama T."/>
        </authorList>
    </citation>
    <scope>NUCLEOTIDE SEQUENCE</scope>
    <source>
        <strain evidence="2">TRa018bII</strain>
    </source>
</reference>
<feature type="compositionally biased region" description="Acidic residues" evidence="1">
    <location>
        <begin position="143"/>
        <end position="169"/>
    </location>
</feature>
<dbReference type="AlphaFoldDB" id="A0A9P7YLF0"/>
<feature type="region of interest" description="Disordered" evidence="1">
    <location>
        <begin position="263"/>
        <end position="284"/>
    </location>
</feature>
<dbReference type="Proteomes" id="UP000824998">
    <property type="component" value="Unassembled WGS sequence"/>
</dbReference>
<dbReference type="OrthoDB" id="3561653at2759"/>
<gene>
    <name evidence="2" type="ORF">BJ875DRAFT_458043</name>
</gene>
<feature type="region of interest" description="Disordered" evidence="1">
    <location>
        <begin position="425"/>
        <end position="452"/>
    </location>
</feature>
<accession>A0A9P7YLF0</accession>
<name>A0A9P7YLF0_9HELO</name>
<dbReference type="EMBL" id="MU251421">
    <property type="protein sequence ID" value="KAG9235824.1"/>
    <property type="molecule type" value="Genomic_DNA"/>
</dbReference>
<feature type="compositionally biased region" description="Basic and acidic residues" evidence="1">
    <location>
        <begin position="202"/>
        <end position="217"/>
    </location>
</feature>
<feature type="region of interest" description="Disordered" evidence="1">
    <location>
        <begin position="190"/>
        <end position="250"/>
    </location>
</feature>
<evidence type="ECO:0000313" key="3">
    <source>
        <dbReference type="Proteomes" id="UP000824998"/>
    </source>
</evidence>
<feature type="region of interest" description="Disordered" evidence="1">
    <location>
        <begin position="627"/>
        <end position="654"/>
    </location>
</feature>
<proteinExistence type="predicted"/>
<sequence length="654" mass="72486">MMPVASYESSLRYQLVAAHELDYTQSHIDLDEDVAQHTPHQEKTQTGSEFRGQLPTPLSIQCKRPFSEAGIDITPTRISTSTVLPLLEESLEMQIVTMANGQLTNPAQMDIDENNHADNVSEGSISIMGSDEGLDSSRSTQSSEEDSSSSEESSSEESDEEDENSGEDEVSFTLNHVQACALSLQASYGNNSTVNERLPPVSREETQLPTKERESRPEISCIEEAITEDTSSDTESVLSSASKPYQESANLRSVSAAIENSEAVKNDTKISQPASGPDEDTTINGQSLIQTSKMKYVTIKQSGAFKSLAIAQKLEHSEEHTDNEYHDVGEECIRARNPTTPARKYQPVITFSLKDVEIPLPPYRTTKSSRIDEFTTNILRQSANQALQEIGSVFDDPQGAAAGYEQTWRPKLPTCSGYFMEVDDEITDPPSPAIRRRAPGSQRQLSQQPLARSQSLIMHQSRLSPVLDDVPKNSQDTQGSIDLDVCLIAAGLHARKNSQSEKFMASGFRSPREEIPETQFEENLRELHESQLTFVSEMSYFQRASQNLNMPILRSKSSRTKSVPAYITSSVPSNEATMDSYSLRDPYSSQLSLSGRRVSSRLSTIMEENPNEPKSLGALTRQASSQLGTLPNCGRRRTMSLPFKPPFKKMKDER</sequence>
<feature type="region of interest" description="Disordered" evidence="1">
    <location>
        <begin position="106"/>
        <end position="169"/>
    </location>
</feature>
<protein>
    <submittedName>
        <fullName evidence="2">Uncharacterized protein</fullName>
    </submittedName>
</protein>
<keyword evidence="3" id="KW-1185">Reference proteome</keyword>
<feature type="compositionally biased region" description="Polar residues" evidence="1">
    <location>
        <begin position="233"/>
        <end position="250"/>
    </location>
</feature>
<organism evidence="2 3">
    <name type="scientific">Amylocarpus encephaloides</name>
    <dbReference type="NCBI Taxonomy" id="45428"/>
    <lineage>
        <taxon>Eukaryota</taxon>
        <taxon>Fungi</taxon>
        <taxon>Dikarya</taxon>
        <taxon>Ascomycota</taxon>
        <taxon>Pezizomycotina</taxon>
        <taxon>Leotiomycetes</taxon>
        <taxon>Helotiales</taxon>
        <taxon>Helotiales incertae sedis</taxon>
        <taxon>Amylocarpus</taxon>
    </lineage>
</organism>
<comment type="caution">
    <text evidence="2">The sequence shown here is derived from an EMBL/GenBank/DDBJ whole genome shotgun (WGS) entry which is preliminary data.</text>
</comment>
<evidence type="ECO:0000256" key="1">
    <source>
        <dbReference type="SAM" id="MobiDB-lite"/>
    </source>
</evidence>
<evidence type="ECO:0000313" key="2">
    <source>
        <dbReference type="EMBL" id="KAG9235824.1"/>
    </source>
</evidence>